<keyword evidence="1" id="KW-0472">Membrane</keyword>
<protein>
    <submittedName>
        <fullName evidence="2">Uncharacterized protein</fullName>
    </submittedName>
</protein>
<keyword evidence="3" id="KW-1185">Reference proteome</keyword>
<evidence type="ECO:0000313" key="2">
    <source>
        <dbReference type="EnsemblMetazoa" id="PPA39365.1"/>
    </source>
</evidence>
<keyword evidence="1" id="KW-1133">Transmembrane helix</keyword>
<feature type="transmembrane region" description="Helical" evidence="1">
    <location>
        <begin position="160"/>
        <end position="177"/>
    </location>
</feature>
<name>A0A8R1YSM5_PRIPA</name>
<reference evidence="2" key="2">
    <citation type="submission" date="2022-06" db="UniProtKB">
        <authorList>
            <consortium name="EnsemblMetazoa"/>
        </authorList>
    </citation>
    <scope>IDENTIFICATION</scope>
    <source>
        <strain evidence="2">PS312</strain>
    </source>
</reference>
<keyword evidence="1" id="KW-0812">Transmembrane</keyword>
<sequence length="408" mass="46113">MDESLSLMDKWMTPTRLMPSYLKKTEIWNALAGIPGVFTVIFLGIVLHRHPGVLKQYQCKYAHKMLVPQSQYTVVLITFGGYLLMLPVLLFNVVVAAILTYYDGRNEDESMRDQFKVIIDSSDNFPNEIHLTSSWIPNELASNINCLIDRYVSKCQKTRSNSLLLYVIYIIFFGVVVRNDCCELTLEVPEIATPIFSSRTRKHPKSVAPLLISDVSSNCRDSTQHSHTCLPTDVETETNRRRIDFVLASSTRPTSINTWLPPPVNCSTTLLRIFHCFHVLGPAWFSTYTNVACYLSTLLNPIAAMCANTEPVAVTTTLESLLPLNDCQTEKMHFIGEVVVATAFALNEATNTLITALVTMKRKVVKEKKEEVLVWIPPRNIFAEVLYSEDMPEEEPVTTDENNNNGQH</sequence>
<dbReference type="EnsemblMetazoa" id="PPA39365.1">
    <property type="protein sequence ID" value="PPA39365.1"/>
    <property type="gene ID" value="WBGene00277734"/>
</dbReference>
<dbReference type="Proteomes" id="UP000005239">
    <property type="component" value="Unassembled WGS sequence"/>
</dbReference>
<organism evidence="2 3">
    <name type="scientific">Pristionchus pacificus</name>
    <name type="common">Parasitic nematode worm</name>
    <dbReference type="NCBI Taxonomy" id="54126"/>
    <lineage>
        <taxon>Eukaryota</taxon>
        <taxon>Metazoa</taxon>
        <taxon>Ecdysozoa</taxon>
        <taxon>Nematoda</taxon>
        <taxon>Chromadorea</taxon>
        <taxon>Rhabditida</taxon>
        <taxon>Rhabditina</taxon>
        <taxon>Diplogasteromorpha</taxon>
        <taxon>Diplogasteroidea</taxon>
        <taxon>Neodiplogasteridae</taxon>
        <taxon>Pristionchus</taxon>
    </lineage>
</organism>
<dbReference type="AlphaFoldDB" id="A0A8R1YSM5"/>
<reference evidence="3" key="1">
    <citation type="journal article" date="2008" name="Nat. Genet.">
        <title>The Pristionchus pacificus genome provides a unique perspective on nematode lifestyle and parasitism.</title>
        <authorList>
            <person name="Dieterich C."/>
            <person name="Clifton S.W."/>
            <person name="Schuster L.N."/>
            <person name="Chinwalla A."/>
            <person name="Delehaunty K."/>
            <person name="Dinkelacker I."/>
            <person name="Fulton L."/>
            <person name="Fulton R."/>
            <person name="Godfrey J."/>
            <person name="Minx P."/>
            <person name="Mitreva M."/>
            <person name="Roeseler W."/>
            <person name="Tian H."/>
            <person name="Witte H."/>
            <person name="Yang S.P."/>
            <person name="Wilson R.K."/>
            <person name="Sommer R.J."/>
        </authorList>
    </citation>
    <scope>NUCLEOTIDE SEQUENCE [LARGE SCALE GENOMIC DNA]</scope>
    <source>
        <strain evidence="3">PS312</strain>
    </source>
</reference>
<evidence type="ECO:0000256" key="1">
    <source>
        <dbReference type="SAM" id="Phobius"/>
    </source>
</evidence>
<dbReference type="PANTHER" id="PTHR38614">
    <property type="entry name" value="PROTEIN CBG09954"/>
    <property type="match status" value="1"/>
</dbReference>
<evidence type="ECO:0000313" key="3">
    <source>
        <dbReference type="Proteomes" id="UP000005239"/>
    </source>
</evidence>
<gene>
    <name evidence="2" type="primary">WBGene00277734</name>
</gene>
<feature type="transmembrane region" description="Helical" evidence="1">
    <location>
        <begin position="27"/>
        <end position="47"/>
    </location>
</feature>
<accession>A0A8R1YSM5</accession>
<proteinExistence type="predicted"/>
<dbReference type="InterPro" id="IPR010601">
    <property type="entry name" value="DUF1182"/>
</dbReference>
<dbReference type="PANTHER" id="PTHR38614:SF1">
    <property type="entry name" value="G_PROTEIN_RECEP_F1_2 DOMAIN-CONTAINING PROTEIN"/>
    <property type="match status" value="1"/>
</dbReference>
<feature type="transmembrane region" description="Helical" evidence="1">
    <location>
        <begin position="74"/>
        <end position="102"/>
    </location>
</feature>